<gene>
    <name evidence="2" type="ORF">A1OK_20735</name>
</gene>
<organism evidence="2 3">
    <name type="scientific">Enterovibrio norvegicus FF-454</name>
    <dbReference type="NCBI Taxonomy" id="1185651"/>
    <lineage>
        <taxon>Bacteria</taxon>
        <taxon>Pseudomonadati</taxon>
        <taxon>Pseudomonadota</taxon>
        <taxon>Gammaproteobacteria</taxon>
        <taxon>Vibrionales</taxon>
        <taxon>Vibrionaceae</taxon>
        <taxon>Enterovibrio</taxon>
    </lineage>
</organism>
<protein>
    <recommendedName>
        <fullName evidence="1">RES domain-containing protein</fullName>
    </recommendedName>
</protein>
<dbReference type="Proteomes" id="UP000095039">
    <property type="component" value="Unassembled WGS sequence"/>
</dbReference>
<dbReference type="EMBL" id="AJWN02000032">
    <property type="protein sequence ID" value="OEE63012.1"/>
    <property type="molecule type" value="Genomic_DNA"/>
</dbReference>
<dbReference type="Pfam" id="PF08808">
    <property type="entry name" value="RES"/>
    <property type="match status" value="1"/>
</dbReference>
<feature type="domain" description="RES" evidence="1">
    <location>
        <begin position="13"/>
        <end position="138"/>
    </location>
</feature>
<evidence type="ECO:0000259" key="1">
    <source>
        <dbReference type="SMART" id="SM00953"/>
    </source>
</evidence>
<dbReference type="AlphaFoldDB" id="A0A1E5CCY5"/>
<evidence type="ECO:0000313" key="2">
    <source>
        <dbReference type="EMBL" id="OEE63012.1"/>
    </source>
</evidence>
<evidence type="ECO:0000313" key="3">
    <source>
        <dbReference type="Proteomes" id="UP000095039"/>
    </source>
</evidence>
<dbReference type="RefSeq" id="WP_016958717.1">
    <property type="nucleotide sequence ID" value="NZ_AJWN02000032.1"/>
</dbReference>
<dbReference type="SMART" id="SM00953">
    <property type="entry name" value="RES"/>
    <property type="match status" value="1"/>
</dbReference>
<reference evidence="2 3" key="1">
    <citation type="journal article" date="2012" name="Science">
        <title>Ecological populations of bacteria act as socially cohesive units of antibiotic production and resistance.</title>
        <authorList>
            <person name="Cordero O.X."/>
            <person name="Wildschutte H."/>
            <person name="Kirkup B."/>
            <person name="Proehl S."/>
            <person name="Ngo L."/>
            <person name="Hussain F."/>
            <person name="Le Roux F."/>
            <person name="Mincer T."/>
            <person name="Polz M.F."/>
        </authorList>
    </citation>
    <scope>NUCLEOTIDE SEQUENCE [LARGE SCALE GENOMIC DNA]</scope>
    <source>
        <strain evidence="2 3">FF-454</strain>
    </source>
</reference>
<accession>A0A1E5CCY5</accession>
<dbReference type="InterPro" id="IPR014914">
    <property type="entry name" value="RES_dom"/>
</dbReference>
<sequence length="153" mass="17441">MEVFRLSVKKFADLSGMGGMFGSGRWHHKGQPILYTAGSRSLSALERFVHESPVQMPNLVMMTIYIPDDLAIQRASEQELPTGWDAVPDADVSRNYGTDWRRDGNTGVMQLPSAIIASEYNFLINPVHPDSTKIKVIDQRDFYYDSRLKRMMR</sequence>
<name>A0A1E5CCY5_9GAMM</name>
<comment type="caution">
    <text evidence="2">The sequence shown here is derived from an EMBL/GenBank/DDBJ whole genome shotgun (WGS) entry which is preliminary data.</text>
</comment>
<keyword evidence="3" id="KW-1185">Reference proteome</keyword>
<proteinExistence type="predicted"/>